<sequence length="111" mass="12343">MNVNNNYTLIAILVIGIVTFAIRVAPFILFGKDKATPKYVQYIGNYLPPAVIAMLIIYCLRNVNISAFPFGIPETIGVITVAILHIWKRNNLISIIGGTAIYMIAIQFIFI</sequence>
<proteinExistence type="predicted"/>
<comment type="caution">
    <text evidence="2">The sequence shown here is derived from an EMBL/GenBank/DDBJ whole genome shotgun (WGS) entry which is preliminary data.</text>
</comment>
<protein>
    <submittedName>
        <fullName evidence="2">AzlD domain-containing protein</fullName>
    </submittedName>
</protein>
<evidence type="ECO:0000313" key="2">
    <source>
        <dbReference type="EMBL" id="MBU5675950.1"/>
    </source>
</evidence>
<dbReference type="Proteomes" id="UP000779508">
    <property type="component" value="Unassembled WGS sequence"/>
</dbReference>
<reference evidence="2 3" key="1">
    <citation type="submission" date="2021-06" db="EMBL/GenBank/DDBJ databases">
        <authorList>
            <person name="Sun Q."/>
            <person name="Li D."/>
        </authorList>
    </citation>
    <scope>NUCLEOTIDE SEQUENCE [LARGE SCALE GENOMIC DNA]</scope>
    <source>
        <strain evidence="2 3">MSJ-5</strain>
    </source>
</reference>
<evidence type="ECO:0000313" key="3">
    <source>
        <dbReference type="Proteomes" id="UP000779508"/>
    </source>
</evidence>
<dbReference type="InterPro" id="IPR008407">
    <property type="entry name" value="Brnchd-chn_aa_trnsp_AzlD"/>
</dbReference>
<keyword evidence="3" id="KW-1185">Reference proteome</keyword>
<organism evidence="2 3">
    <name type="scientific">Alkaliphilus flagellatus</name>
    <dbReference type="NCBI Taxonomy" id="2841507"/>
    <lineage>
        <taxon>Bacteria</taxon>
        <taxon>Bacillati</taxon>
        <taxon>Bacillota</taxon>
        <taxon>Clostridia</taxon>
        <taxon>Peptostreptococcales</taxon>
        <taxon>Natronincolaceae</taxon>
        <taxon>Alkaliphilus</taxon>
    </lineage>
</organism>
<keyword evidence="1" id="KW-0472">Membrane</keyword>
<accession>A0ABS6G0D1</accession>
<dbReference type="Pfam" id="PF05437">
    <property type="entry name" value="AzlD"/>
    <property type="match status" value="1"/>
</dbReference>
<gene>
    <name evidence="2" type="ORF">KQI88_05940</name>
</gene>
<feature type="transmembrane region" description="Helical" evidence="1">
    <location>
        <begin position="67"/>
        <end position="86"/>
    </location>
</feature>
<dbReference type="EMBL" id="JAHLQK010000002">
    <property type="protein sequence ID" value="MBU5675950.1"/>
    <property type="molecule type" value="Genomic_DNA"/>
</dbReference>
<keyword evidence="1" id="KW-1133">Transmembrane helix</keyword>
<evidence type="ECO:0000256" key="1">
    <source>
        <dbReference type="SAM" id="Phobius"/>
    </source>
</evidence>
<dbReference type="RefSeq" id="WP_216415439.1">
    <property type="nucleotide sequence ID" value="NZ_JAHLQK010000002.1"/>
</dbReference>
<name>A0ABS6G0D1_9FIRM</name>
<keyword evidence="1" id="KW-0812">Transmembrane</keyword>
<feature type="transmembrane region" description="Helical" evidence="1">
    <location>
        <begin position="7"/>
        <end position="30"/>
    </location>
</feature>
<feature type="transmembrane region" description="Helical" evidence="1">
    <location>
        <begin position="42"/>
        <end position="60"/>
    </location>
</feature>
<feature type="transmembrane region" description="Helical" evidence="1">
    <location>
        <begin position="92"/>
        <end position="110"/>
    </location>
</feature>
<dbReference type="PIRSF" id="PIRSF003203">
    <property type="entry name" value="AzlD"/>
    <property type="match status" value="1"/>
</dbReference>